<organism evidence="8 9">
    <name type="scientific">Sphingobium cloacae</name>
    <dbReference type="NCBI Taxonomy" id="120107"/>
    <lineage>
        <taxon>Bacteria</taxon>
        <taxon>Pseudomonadati</taxon>
        <taxon>Pseudomonadota</taxon>
        <taxon>Alphaproteobacteria</taxon>
        <taxon>Sphingomonadales</taxon>
        <taxon>Sphingomonadaceae</taxon>
        <taxon>Sphingobium</taxon>
    </lineage>
</organism>
<dbReference type="InterPro" id="IPR011051">
    <property type="entry name" value="RmlC_Cupin_sf"/>
</dbReference>
<dbReference type="EMBL" id="AP017655">
    <property type="protein sequence ID" value="BAV64977.1"/>
    <property type="molecule type" value="Genomic_DNA"/>
</dbReference>
<dbReference type="CDD" id="cd00438">
    <property type="entry name" value="cupin_RmlC"/>
    <property type="match status" value="1"/>
</dbReference>
<keyword evidence="9" id="KW-1185">Reference proteome</keyword>
<proteinExistence type="inferred from homology"/>
<dbReference type="KEGG" id="sclo:SCLO_1019370"/>
<dbReference type="InterPro" id="IPR000888">
    <property type="entry name" value="RmlC-like"/>
</dbReference>
<dbReference type="SUPFAM" id="SSF51182">
    <property type="entry name" value="RmlC-like cupins"/>
    <property type="match status" value="1"/>
</dbReference>
<keyword evidence="7" id="KW-0413">Isomerase</keyword>
<gene>
    <name evidence="8" type="ORF">SCLO_1019370</name>
</gene>
<dbReference type="GO" id="GO:0019305">
    <property type="term" value="P:dTDP-rhamnose biosynthetic process"/>
    <property type="evidence" value="ECO:0007669"/>
    <property type="project" value="UniProtKB-UniRule"/>
</dbReference>
<comment type="subunit">
    <text evidence="7">Homodimer.</text>
</comment>
<dbReference type="AlphaFoldDB" id="A0A1E1F391"/>
<dbReference type="PANTHER" id="PTHR21047">
    <property type="entry name" value="DTDP-6-DEOXY-D-GLUCOSE-3,5 EPIMERASE"/>
    <property type="match status" value="1"/>
</dbReference>
<accession>A0A1E1F391</accession>
<name>A0A1E1F391_9SPHN</name>
<dbReference type="GO" id="GO:0000271">
    <property type="term" value="P:polysaccharide biosynthetic process"/>
    <property type="evidence" value="ECO:0007669"/>
    <property type="project" value="TreeGrafter"/>
</dbReference>
<evidence type="ECO:0000256" key="2">
    <source>
        <dbReference type="ARBA" id="ARBA00001997"/>
    </source>
</evidence>
<dbReference type="Proteomes" id="UP000218272">
    <property type="component" value="Chromosome SCLO_1"/>
</dbReference>
<dbReference type="UniPathway" id="UPA00124"/>
<comment type="catalytic activity">
    <reaction evidence="1 7">
        <text>dTDP-4-dehydro-6-deoxy-alpha-D-glucose = dTDP-4-dehydro-beta-L-rhamnose</text>
        <dbReference type="Rhea" id="RHEA:16969"/>
        <dbReference type="ChEBI" id="CHEBI:57649"/>
        <dbReference type="ChEBI" id="CHEBI:62830"/>
        <dbReference type="EC" id="5.1.3.13"/>
    </reaction>
</comment>
<dbReference type="InterPro" id="IPR014710">
    <property type="entry name" value="RmlC-like_jellyroll"/>
</dbReference>
<dbReference type="Gene3D" id="2.60.120.10">
    <property type="entry name" value="Jelly Rolls"/>
    <property type="match status" value="1"/>
</dbReference>
<dbReference type="GO" id="GO:0005829">
    <property type="term" value="C:cytosol"/>
    <property type="evidence" value="ECO:0007669"/>
    <property type="project" value="TreeGrafter"/>
</dbReference>
<reference evidence="8 9" key="1">
    <citation type="submission" date="2016-10" db="EMBL/GenBank/DDBJ databases">
        <title>Complete Genome Sequence of the Nonylphenol-Degrading Bacterium Sphingobium cloacae JCM 10874T.</title>
        <authorList>
            <person name="Ootsuka M."/>
            <person name="Nishizawa T."/>
            <person name="Ohta H."/>
        </authorList>
    </citation>
    <scope>NUCLEOTIDE SEQUENCE [LARGE SCALE GENOMIC DNA]</scope>
    <source>
        <strain evidence="8 9">JCM 10874</strain>
    </source>
</reference>
<sequence>MERRFMDMTVPSLIPAVRRSDARGWFAETYSEAAFDRLGISCRFVQDNHSFSRAAYTLRGLHFQAPPHAQAKLVRCIRGRIFDVAVDIRTGSPSYGQWLGAELSARNGHQLFVPAGFAHGFLTLEEDCEITYKVSDIYAPDCEGGIGWDDPAIAIDWPMPAGIMPYLSPRDAFLPPLSEIATPFFFDGGAPLAQNGVVHGPRQGSGPCVSL</sequence>
<evidence type="ECO:0000256" key="7">
    <source>
        <dbReference type="RuleBase" id="RU364069"/>
    </source>
</evidence>
<protein>
    <recommendedName>
        <fullName evidence="4 7">dTDP-4-dehydrorhamnose 3,5-epimerase</fullName>
        <ecNumber evidence="3 7">5.1.3.13</ecNumber>
    </recommendedName>
    <alternativeName>
        <fullName evidence="7">Thymidine diphospho-4-keto-rhamnose 3,5-epimerase</fullName>
    </alternativeName>
</protein>
<feature type="site" description="Participates in a stacking interaction with the thymidine ring of dTDP-4-oxo-6-deoxyglucose" evidence="6">
    <location>
        <position position="138"/>
    </location>
</feature>
<evidence type="ECO:0000256" key="6">
    <source>
        <dbReference type="PIRSR" id="PIRSR600888-3"/>
    </source>
</evidence>
<comment type="pathway">
    <text evidence="7">Carbohydrate biosynthesis; dTDP-L-rhamnose biosynthesis.</text>
</comment>
<comment type="function">
    <text evidence="2 7">Catalyzes the epimerization of the C3' and C5'positions of dTDP-6-deoxy-D-xylo-4-hexulose, forming dTDP-6-deoxy-L-lyxo-4-hexulose.</text>
</comment>
<evidence type="ECO:0000313" key="8">
    <source>
        <dbReference type="EMBL" id="BAV64977.1"/>
    </source>
</evidence>
<dbReference type="EC" id="5.1.3.13" evidence="3 7"/>
<evidence type="ECO:0000256" key="3">
    <source>
        <dbReference type="ARBA" id="ARBA00012098"/>
    </source>
</evidence>
<dbReference type="PANTHER" id="PTHR21047:SF2">
    <property type="entry name" value="THYMIDINE DIPHOSPHO-4-KETO-RHAMNOSE 3,5-EPIMERASE"/>
    <property type="match status" value="1"/>
</dbReference>
<evidence type="ECO:0000256" key="1">
    <source>
        <dbReference type="ARBA" id="ARBA00001298"/>
    </source>
</evidence>
<dbReference type="Pfam" id="PF00908">
    <property type="entry name" value="dTDP_sugar_isom"/>
    <property type="match status" value="1"/>
</dbReference>
<evidence type="ECO:0000313" key="9">
    <source>
        <dbReference type="Proteomes" id="UP000218272"/>
    </source>
</evidence>
<feature type="active site" description="Proton acceptor" evidence="5">
    <location>
        <position position="62"/>
    </location>
</feature>
<dbReference type="GO" id="GO:0008830">
    <property type="term" value="F:dTDP-4-dehydrorhamnose 3,5-epimerase activity"/>
    <property type="evidence" value="ECO:0007669"/>
    <property type="project" value="UniProtKB-UniRule"/>
</dbReference>
<feature type="active site" description="Proton donor" evidence="5">
    <location>
        <position position="132"/>
    </location>
</feature>
<comment type="similarity">
    <text evidence="7">Belongs to the dTDP-4-dehydrorhamnose 3,5-epimerase family.</text>
</comment>
<evidence type="ECO:0000256" key="5">
    <source>
        <dbReference type="PIRSR" id="PIRSR600888-1"/>
    </source>
</evidence>
<evidence type="ECO:0000256" key="4">
    <source>
        <dbReference type="ARBA" id="ARBA00019595"/>
    </source>
</evidence>
<dbReference type="NCBIfam" id="TIGR01221">
    <property type="entry name" value="rmlC"/>
    <property type="match status" value="1"/>
</dbReference>